<name>A0A915KYI0_ROMCU</name>
<dbReference type="Proteomes" id="UP000887565">
    <property type="component" value="Unplaced"/>
</dbReference>
<evidence type="ECO:0000313" key="1">
    <source>
        <dbReference type="Proteomes" id="UP000887565"/>
    </source>
</evidence>
<reference evidence="2" key="1">
    <citation type="submission" date="2022-11" db="UniProtKB">
        <authorList>
            <consortium name="WormBaseParasite"/>
        </authorList>
    </citation>
    <scope>IDENTIFICATION</scope>
</reference>
<dbReference type="WBParaSite" id="nRc.2.0.1.t42537-RA">
    <property type="protein sequence ID" value="nRc.2.0.1.t42537-RA"/>
    <property type="gene ID" value="nRc.2.0.1.g42537"/>
</dbReference>
<protein>
    <submittedName>
        <fullName evidence="2">Uncharacterized protein</fullName>
    </submittedName>
</protein>
<evidence type="ECO:0000313" key="2">
    <source>
        <dbReference type="WBParaSite" id="nRc.2.0.1.t42537-RA"/>
    </source>
</evidence>
<keyword evidence="1" id="KW-1185">Reference proteome</keyword>
<accession>A0A915KYI0</accession>
<organism evidence="1 2">
    <name type="scientific">Romanomermis culicivorax</name>
    <name type="common">Nematode worm</name>
    <dbReference type="NCBI Taxonomy" id="13658"/>
    <lineage>
        <taxon>Eukaryota</taxon>
        <taxon>Metazoa</taxon>
        <taxon>Ecdysozoa</taxon>
        <taxon>Nematoda</taxon>
        <taxon>Enoplea</taxon>
        <taxon>Dorylaimia</taxon>
        <taxon>Mermithida</taxon>
        <taxon>Mermithoidea</taxon>
        <taxon>Mermithidae</taxon>
        <taxon>Romanomermis</taxon>
    </lineage>
</organism>
<dbReference type="AlphaFoldDB" id="A0A915KYI0"/>
<proteinExistence type="predicted"/>
<sequence length="155" mass="17420">MQFVKIYPFPQSLQHASKSSAEIAEICGFSRPSDAIQTRSDMASVAPNAQHEPQFDWSRISAIVGHWDHFSRASNDLGMLSSPNKCFKRKIGNLGRLARFRTHPIKRRTVGKDLPWKRRITKMVLFGGDFASILCSRGGGKRPKNHLDLFPGSLL</sequence>